<dbReference type="SMART" id="SM01266">
    <property type="entry name" value="Mac"/>
    <property type="match status" value="1"/>
</dbReference>
<protein>
    <recommendedName>
        <fullName evidence="5">Acetyltransferase</fullName>
        <ecNumber evidence="5">2.3.1.-</ecNumber>
    </recommendedName>
</protein>
<comment type="caution">
    <text evidence="7">The sequence shown here is derived from an EMBL/GenBank/DDBJ whole genome shotgun (WGS) entry which is preliminary data.</text>
</comment>
<gene>
    <name evidence="7" type="ORF">EDD59_13225</name>
</gene>
<proteinExistence type="inferred from homology"/>
<evidence type="ECO:0000256" key="4">
    <source>
        <dbReference type="ARBA" id="ARBA00023315"/>
    </source>
</evidence>
<evidence type="ECO:0000256" key="2">
    <source>
        <dbReference type="ARBA" id="ARBA00022679"/>
    </source>
</evidence>
<dbReference type="CDD" id="cd03357">
    <property type="entry name" value="LbH_MAT_GAT"/>
    <property type="match status" value="1"/>
</dbReference>
<dbReference type="OrthoDB" id="9801697at2"/>
<keyword evidence="2 5" id="KW-0808">Transferase</keyword>
<dbReference type="InterPro" id="IPR018357">
    <property type="entry name" value="Hexapep_transf_CS"/>
</dbReference>
<dbReference type="EMBL" id="SLZZ01000032">
    <property type="protein sequence ID" value="TCS75032.1"/>
    <property type="molecule type" value="Genomic_DNA"/>
</dbReference>
<dbReference type="SUPFAM" id="SSF51161">
    <property type="entry name" value="Trimeric LpxA-like enzymes"/>
    <property type="match status" value="1"/>
</dbReference>
<reference evidence="7 8" key="1">
    <citation type="submission" date="2019-03" db="EMBL/GenBank/DDBJ databases">
        <title>Genomic Encyclopedia of Type Strains, Phase IV (KMG-IV): sequencing the most valuable type-strain genomes for metagenomic binning, comparative biology and taxonomic classification.</title>
        <authorList>
            <person name="Goeker M."/>
        </authorList>
    </citation>
    <scope>NUCLEOTIDE SEQUENCE [LARGE SCALE GENOMIC DNA]</scope>
    <source>
        <strain evidence="7 8">DSM 29489</strain>
    </source>
</reference>
<evidence type="ECO:0000313" key="8">
    <source>
        <dbReference type="Proteomes" id="UP000295726"/>
    </source>
</evidence>
<keyword evidence="8" id="KW-1185">Reference proteome</keyword>
<keyword evidence="3" id="KW-0677">Repeat</keyword>
<dbReference type="Proteomes" id="UP000295726">
    <property type="component" value="Unassembled WGS sequence"/>
</dbReference>
<organism evidence="7 8">
    <name type="scientific">Muricomes intestini</name>
    <dbReference type="NCBI Taxonomy" id="1796634"/>
    <lineage>
        <taxon>Bacteria</taxon>
        <taxon>Bacillati</taxon>
        <taxon>Bacillota</taxon>
        <taxon>Clostridia</taxon>
        <taxon>Lachnospirales</taxon>
        <taxon>Lachnospiraceae</taxon>
        <taxon>Muricomes</taxon>
    </lineage>
</organism>
<dbReference type="RefSeq" id="WP_132383547.1">
    <property type="nucleotide sequence ID" value="NZ_DAISCH010000090.1"/>
</dbReference>
<keyword evidence="4 5" id="KW-0012">Acyltransferase</keyword>
<dbReference type="PANTHER" id="PTHR43017">
    <property type="entry name" value="GALACTOSIDE O-ACETYLTRANSFERASE"/>
    <property type="match status" value="1"/>
</dbReference>
<accession>A0A4R3K011</accession>
<dbReference type="PANTHER" id="PTHR43017:SF1">
    <property type="entry name" value="ACETYLTRANSFERASE YJL218W-RELATED"/>
    <property type="match status" value="1"/>
</dbReference>
<dbReference type="Pfam" id="PF12464">
    <property type="entry name" value="Mac"/>
    <property type="match status" value="1"/>
</dbReference>
<evidence type="ECO:0000259" key="6">
    <source>
        <dbReference type="SMART" id="SM01266"/>
    </source>
</evidence>
<dbReference type="InterPro" id="IPR001451">
    <property type="entry name" value="Hexapep"/>
</dbReference>
<dbReference type="InterPro" id="IPR024688">
    <property type="entry name" value="Mac_dom"/>
</dbReference>
<evidence type="ECO:0000256" key="3">
    <source>
        <dbReference type="ARBA" id="ARBA00022737"/>
    </source>
</evidence>
<evidence type="ECO:0000256" key="1">
    <source>
        <dbReference type="ARBA" id="ARBA00007274"/>
    </source>
</evidence>
<dbReference type="AlphaFoldDB" id="A0A4R3K011"/>
<dbReference type="PROSITE" id="PS00101">
    <property type="entry name" value="HEXAPEP_TRANSFERASES"/>
    <property type="match status" value="1"/>
</dbReference>
<dbReference type="InterPro" id="IPR011004">
    <property type="entry name" value="Trimer_LpxA-like_sf"/>
</dbReference>
<feature type="domain" description="Maltose/galactoside acetyltransferase" evidence="6">
    <location>
        <begin position="4"/>
        <end position="58"/>
    </location>
</feature>
<evidence type="ECO:0000256" key="5">
    <source>
        <dbReference type="RuleBase" id="RU367021"/>
    </source>
</evidence>
<dbReference type="InterPro" id="IPR039369">
    <property type="entry name" value="LacA-like"/>
</dbReference>
<name>A0A4R3K011_9FIRM</name>
<dbReference type="Pfam" id="PF00132">
    <property type="entry name" value="Hexapep"/>
    <property type="match status" value="1"/>
</dbReference>
<dbReference type="EC" id="2.3.1.-" evidence="5"/>
<evidence type="ECO:0000313" key="7">
    <source>
        <dbReference type="EMBL" id="TCS75032.1"/>
    </source>
</evidence>
<dbReference type="Gene3D" id="2.160.10.10">
    <property type="entry name" value="Hexapeptide repeat proteins"/>
    <property type="match status" value="1"/>
</dbReference>
<sequence>MTEEEKALAGMLYYAKEERLQKERERSQELSFEYNQLRPSQAEEREAIIRREMKRTGKHFRIEEPFHCDFWGRVSLGENFFANYNLTILAGNEVIFGDQVLIGPNCGIYAAGHAFDIKKRDAGLEYALPIHIGNHVWIGGHVSIVSGVTIGAGSIIAAESVVVSDIPSNVLAGGNPCKVIRKIREEDDKKFASLPNF</sequence>
<dbReference type="FunFam" id="2.160.10.10:FF:000025">
    <property type="entry name" value="Hexapeptide-repeat containing-acetyltransferase"/>
    <property type="match status" value="1"/>
</dbReference>
<dbReference type="GO" id="GO:0008870">
    <property type="term" value="F:galactoside O-acetyltransferase activity"/>
    <property type="evidence" value="ECO:0007669"/>
    <property type="project" value="TreeGrafter"/>
</dbReference>
<comment type="similarity">
    <text evidence="1 5">Belongs to the transferase hexapeptide repeat family.</text>
</comment>